<gene>
    <name evidence="5" type="ordered locus">Ppro_2226</name>
</gene>
<comment type="subcellular location">
    <subcellularLocation>
        <location evidence="1">Periplasm</location>
    </subcellularLocation>
</comment>
<dbReference type="CDD" id="cd09916">
    <property type="entry name" value="CpxP_like"/>
    <property type="match status" value="1"/>
</dbReference>
<dbReference type="InterPro" id="IPR052211">
    <property type="entry name" value="Cpx_auxiliary_protein"/>
</dbReference>
<dbReference type="eggNOG" id="COG3678">
    <property type="taxonomic scope" value="Bacteria"/>
</dbReference>
<reference evidence="5 6" key="1">
    <citation type="submission" date="2006-10" db="EMBL/GenBank/DDBJ databases">
        <title>Complete sequence of chromosome of Pelobacter propionicus DSM 2379.</title>
        <authorList>
            <consortium name="US DOE Joint Genome Institute"/>
            <person name="Copeland A."/>
            <person name="Lucas S."/>
            <person name="Lapidus A."/>
            <person name="Barry K."/>
            <person name="Detter J.C."/>
            <person name="Glavina del Rio T."/>
            <person name="Hammon N."/>
            <person name="Israni S."/>
            <person name="Dalin E."/>
            <person name="Tice H."/>
            <person name="Pitluck S."/>
            <person name="Saunders E."/>
            <person name="Brettin T."/>
            <person name="Bruce D."/>
            <person name="Han C."/>
            <person name="Tapia R."/>
            <person name="Schmutz J."/>
            <person name="Larimer F."/>
            <person name="Land M."/>
            <person name="Hauser L."/>
            <person name="Kyrpides N."/>
            <person name="Kim E."/>
            <person name="Lovley D."/>
            <person name="Richardson P."/>
        </authorList>
    </citation>
    <scope>NUCLEOTIDE SEQUENCE [LARGE SCALE GENOMIC DNA]</scope>
    <source>
        <strain evidence="6">DSM 2379 / NBRC 103807 / OttBd1</strain>
    </source>
</reference>
<organism evidence="5 6">
    <name type="scientific">Pelobacter propionicus (strain DSM 2379 / NBRC 103807 / OttBd1)</name>
    <dbReference type="NCBI Taxonomy" id="338966"/>
    <lineage>
        <taxon>Bacteria</taxon>
        <taxon>Pseudomonadati</taxon>
        <taxon>Thermodesulfobacteriota</taxon>
        <taxon>Desulfuromonadia</taxon>
        <taxon>Desulfuromonadales</taxon>
        <taxon>Desulfuromonadaceae</taxon>
        <taxon>Pelobacter</taxon>
    </lineage>
</organism>
<evidence type="ECO:0000256" key="1">
    <source>
        <dbReference type="ARBA" id="ARBA00004418"/>
    </source>
</evidence>
<evidence type="ECO:0000256" key="3">
    <source>
        <dbReference type="ARBA" id="ARBA00022729"/>
    </source>
</evidence>
<dbReference type="AlphaFoldDB" id="A1AR63"/>
<proteinExistence type="inferred from homology"/>
<name>A1AR63_PELPD</name>
<dbReference type="Gene3D" id="1.20.120.1490">
    <property type="match status" value="1"/>
</dbReference>
<dbReference type="RefSeq" id="WP_011736094.1">
    <property type="nucleotide sequence ID" value="NC_008609.1"/>
</dbReference>
<dbReference type="Proteomes" id="UP000006732">
    <property type="component" value="Chromosome"/>
</dbReference>
<evidence type="ECO:0008006" key="7">
    <source>
        <dbReference type="Google" id="ProtNLM"/>
    </source>
</evidence>
<dbReference type="HOGENOM" id="CLU_139759_0_0_7"/>
<dbReference type="GO" id="GO:0030288">
    <property type="term" value="C:outer membrane-bounded periplasmic space"/>
    <property type="evidence" value="ECO:0007669"/>
    <property type="project" value="TreeGrafter"/>
</dbReference>
<dbReference type="EMBL" id="CP000482">
    <property type="protein sequence ID" value="ABK99833.1"/>
    <property type="molecule type" value="Genomic_DNA"/>
</dbReference>
<accession>A1AR63</accession>
<dbReference type="STRING" id="338966.Ppro_2226"/>
<keyword evidence="3" id="KW-0732">Signal</keyword>
<evidence type="ECO:0000256" key="2">
    <source>
        <dbReference type="ARBA" id="ARBA00008441"/>
    </source>
</evidence>
<dbReference type="PANTHER" id="PTHR38102">
    <property type="entry name" value="PERIPLASMIC CHAPERONE SPY"/>
    <property type="match status" value="1"/>
</dbReference>
<evidence type="ECO:0000256" key="4">
    <source>
        <dbReference type="ARBA" id="ARBA00022764"/>
    </source>
</evidence>
<keyword evidence="4" id="KW-0574">Periplasm</keyword>
<dbReference type="InterPro" id="IPR012899">
    <property type="entry name" value="LTXXQ"/>
</dbReference>
<dbReference type="KEGG" id="ppd:Ppro_2226"/>
<sequence length="160" mass="17704">MANRRNVRTVTPLVAAIVVGGALAGPGTGRGGDLMVDAELSLRNFLMRMSRVLRLSSNQKNRINAIIDAEMEMVRPLLDKVDENRNRLMQAAEAMTFDEEAVRDLAAGQARIDAELTVFRIKAHCQIHALLTPEQQEMVRFLRSEINQCPALPPGRLASV</sequence>
<dbReference type="OrthoDB" id="5402495at2"/>
<dbReference type="GO" id="GO:0051082">
    <property type="term" value="F:unfolded protein binding"/>
    <property type="evidence" value="ECO:0007669"/>
    <property type="project" value="TreeGrafter"/>
</dbReference>
<dbReference type="PANTHER" id="PTHR38102:SF1">
    <property type="entry name" value="PERIPLASMIC CHAPERONE SPY"/>
    <property type="match status" value="1"/>
</dbReference>
<evidence type="ECO:0000313" key="5">
    <source>
        <dbReference type="EMBL" id="ABK99833.1"/>
    </source>
</evidence>
<dbReference type="Pfam" id="PF07813">
    <property type="entry name" value="LTXXQ"/>
    <property type="match status" value="1"/>
</dbReference>
<protein>
    <recommendedName>
        <fullName evidence="7">Periplasmic heavy metal sensor</fullName>
    </recommendedName>
</protein>
<evidence type="ECO:0000313" key="6">
    <source>
        <dbReference type="Proteomes" id="UP000006732"/>
    </source>
</evidence>
<comment type="similarity">
    <text evidence="2">Belongs to the CpxP/Spy family.</text>
</comment>
<keyword evidence="6" id="KW-1185">Reference proteome</keyword>